<sequence>MEGQPGGWRANWVAGGPDGWLEGQTSGWSLAGGQPGGSLHPGNIPNFNILQKSIGGGNRQYTPRFYDLYDLGASRQIEEGSQPLRVLKDFATGEINKLTGGKGTRNRGGSGLQYGRLTKFEFPKLVFMHMFDKALNWHKQFIRKYGENVEWTVYEREVQKRFDSVFEDPIVELKILKHVTTVQLGMTYLPKTTTTTLALPAPPNSGTNNSEDYGLEELLEEQVVQNFGESIVEAPLISLHAMNGESTYKTIRVKDCVGKHTVHSLIDSSNIHTFLDLRVAKKLGCKLKATCLMDVSVNNGQIISCEMVLGVQWLSILGDIKWNFKYLVMDFVYNNKRMVLRGTQKAKLQWMYGKRHPKEAKSLQTDHVETDASGMGIRAVLQQGYDYEIFYKKGSENTAADALSKISSGFELCSLILSIITSDLLQQIKNSWVADVDLQLLIKQIEDSTYTGTKYT</sequence>
<comment type="caution">
    <text evidence="1">The sequence shown here is derived from an EMBL/GenBank/DDBJ whole genome shotgun (WGS) entry which is preliminary data.</text>
</comment>
<protein>
    <submittedName>
        <fullName evidence="1">Uncharacterized protein</fullName>
    </submittedName>
</protein>
<keyword evidence="2" id="KW-1185">Reference proteome</keyword>
<reference evidence="1" key="2">
    <citation type="submission" date="2022-01" db="EMBL/GenBank/DDBJ databases">
        <authorList>
            <person name="Yamashiro T."/>
            <person name="Shiraishi A."/>
            <person name="Satake H."/>
            <person name="Nakayama K."/>
        </authorList>
    </citation>
    <scope>NUCLEOTIDE SEQUENCE</scope>
</reference>
<dbReference type="EMBL" id="BQNB010011945">
    <property type="protein sequence ID" value="GJS97214.1"/>
    <property type="molecule type" value="Genomic_DNA"/>
</dbReference>
<name>A0ABQ5A3M1_9ASTR</name>
<gene>
    <name evidence="1" type="ORF">Tco_0804182</name>
</gene>
<dbReference type="Proteomes" id="UP001151760">
    <property type="component" value="Unassembled WGS sequence"/>
</dbReference>
<reference evidence="1" key="1">
    <citation type="journal article" date="2022" name="Int. J. Mol. Sci.">
        <title>Draft Genome of Tanacetum Coccineum: Genomic Comparison of Closely Related Tanacetum-Family Plants.</title>
        <authorList>
            <person name="Yamashiro T."/>
            <person name="Shiraishi A."/>
            <person name="Nakayama K."/>
            <person name="Satake H."/>
        </authorList>
    </citation>
    <scope>NUCLEOTIDE SEQUENCE</scope>
</reference>
<organism evidence="1 2">
    <name type="scientific">Tanacetum coccineum</name>
    <dbReference type="NCBI Taxonomy" id="301880"/>
    <lineage>
        <taxon>Eukaryota</taxon>
        <taxon>Viridiplantae</taxon>
        <taxon>Streptophyta</taxon>
        <taxon>Embryophyta</taxon>
        <taxon>Tracheophyta</taxon>
        <taxon>Spermatophyta</taxon>
        <taxon>Magnoliopsida</taxon>
        <taxon>eudicotyledons</taxon>
        <taxon>Gunneridae</taxon>
        <taxon>Pentapetalae</taxon>
        <taxon>asterids</taxon>
        <taxon>campanulids</taxon>
        <taxon>Asterales</taxon>
        <taxon>Asteraceae</taxon>
        <taxon>Asteroideae</taxon>
        <taxon>Anthemideae</taxon>
        <taxon>Anthemidinae</taxon>
        <taxon>Tanacetum</taxon>
    </lineage>
</organism>
<accession>A0ABQ5A3M1</accession>
<evidence type="ECO:0000313" key="2">
    <source>
        <dbReference type="Proteomes" id="UP001151760"/>
    </source>
</evidence>
<proteinExistence type="predicted"/>
<evidence type="ECO:0000313" key="1">
    <source>
        <dbReference type="EMBL" id="GJS97214.1"/>
    </source>
</evidence>